<dbReference type="PANTHER" id="PTHR43142:SF1">
    <property type="entry name" value="CARBOXYLIC ESTER HYDROLASE"/>
    <property type="match status" value="1"/>
</dbReference>
<dbReference type="Pfam" id="PF00135">
    <property type="entry name" value="COesterase"/>
    <property type="match status" value="1"/>
</dbReference>
<dbReference type="EC" id="3.1.1.-" evidence="5"/>
<keyword evidence="4" id="KW-0325">Glycoprotein</keyword>
<keyword evidence="5" id="KW-0732">Signal</keyword>
<comment type="similarity">
    <text evidence="1 5">Belongs to the type-B carboxylesterase/lipase family.</text>
</comment>
<accession>A0AAN9A9J5</accession>
<keyword evidence="2" id="KW-0719">Serine esterase</keyword>
<dbReference type="InterPro" id="IPR019826">
    <property type="entry name" value="Carboxylesterase_B_AS"/>
</dbReference>
<dbReference type="EMBL" id="JAXCGZ010007571">
    <property type="protein sequence ID" value="KAK7079164.1"/>
    <property type="molecule type" value="Genomic_DNA"/>
</dbReference>
<dbReference type="Gene3D" id="3.40.50.1820">
    <property type="entry name" value="alpha/beta hydrolase"/>
    <property type="match status" value="1"/>
</dbReference>
<organism evidence="7 8">
    <name type="scientific">Halocaridina rubra</name>
    <name type="common">Hawaiian red shrimp</name>
    <dbReference type="NCBI Taxonomy" id="373956"/>
    <lineage>
        <taxon>Eukaryota</taxon>
        <taxon>Metazoa</taxon>
        <taxon>Ecdysozoa</taxon>
        <taxon>Arthropoda</taxon>
        <taxon>Crustacea</taxon>
        <taxon>Multicrustacea</taxon>
        <taxon>Malacostraca</taxon>
        <taxon>Eumalacostraca</taxon>
        <taxon>Eucarida</taxon>
        <taxon>Decapoda</taxon>
        <taxon>Pleocyemata</taxon>
        <taxon>Caridea</taxon>
        <taxon>Atyoidea</taxon>
        <taxon>Atyidae</taxon>
        <taxon>Halocaridina</taxon>
    </lineage>
</organism>
<dbReference type="AlphaFoldDB" id="A0AAN9A9J5"/>
<dbReference type="InterPro" id="IPR029058">
    <property type="entry name" value="AB_hydrolase_fold"/>
</dbReference>
<dbReference type="Proteomes" id="UP001381693">
    <property type="component" value="Unassembled WGS sequence"/>
</dbReference>
<sequence length="401" mass="44255">MSAIRLPLLCVVLLLQLLLQEGHLTQAFQHPLDLIYDVADVSFEEEDVPLASETEPLVTVPNMGTARGRTLTSFEGRSFYGFLSIPFAEPPAGELRFKYPQPYIGPWPEDTEDGEYDATYMRARCPQNSMILNITAGREDCLHLSIYTPLLPDGQTKLPVMVWIHGGAYTMGDANLYVPSKLMDRNVMVVVVQYRLSTFGFLAGQTPDAPGNMGLMDQIMALRWIQENIEHFGGNKDLVTVFGQSAGGASSSWMQITPLTGSDFNDGRQLFHRVIPQSGSALDRWTIDPVPHEGFQLTAGYLNCWNDGWTTAQVVACMRTKSVHEVNEAANTLYKEDTAKGGLGFKGLCPIIQSSLAIDYPEEENVIPDAPRNILENGTFLRVPMMAGTVRDEGSLVVGCK</sequence>
<feature type="chain" id="PRO_5042662094" description="Carboxylic ester hydrolase" evidence="5">
    <location>
        <begin position="28"/>
        <end position="401"/>
    </location>
</feature>
<evidence type="ECO:0000313" key="8">
    <source>
        <dbReference type="Proteomes" id="UP001381693"/>
    </source>
</evidence>
<feature type="signal peptide" evidence="5">
    <location>
        <begin position="1"/>
        <end position="27"/>
    </location>
</feature>
<reference evidence="7 8" key="1">
    <citation type="submission" date="2023-11" db="EMBL/GenBank/DDBJ databases">
        <title>Halocaridina rubra genome assembly.</title>
        <authorList>
            <person name="Smith C."/>
        </authorList>
    </citation>
    <scope>NUCLEOTIDE SEQUENCE [LARGE SCALE GENOMIC DNA]</scope>
    <source>
        <strain evidence="7">EP-1</strain>
        <tissue evidence="7">Whole</tissue>
    </source>
</reference>
<dbReference type="SUPFAM" id="SSF53474">
    <property type="entry name" value="alpha/beta-Hydrolases"/>
    <property type="match status" value="1"/>
</dbReference>
<name>A0AAN9A9J5_HALRR</name>
<dbReference type="PANTHER" id="PTHR43142">
    <property type="entry name" value="CARBOXYLIC ESTER HYDROLASE"/>
    <property type="match status" value="1"/>
</dbReference>
<keyword evidence="3 5" id="KW-0378">Hydrolase</keyword>
<protein>
    <recommendedName>
        <fullName evidence="5">Carboxylic ester hydrolase</fullName>
        <ecNumber evidence="5">3.1.1.-</ecNumber>
    </recommendedName>
</protein>
<feature type="domain" description="Carboxylesterase type B" evidence="6">
    <location>
        <begin position="55"/>
        <end position="398"/>
    </location>
</feature>
<evidence type="ECO:0000256" key="2">
    <source>
        <dbReference type="ARBA" id="ARBA00022487"/>
    </source>
</evidence>
<dbReference type="GO" id="GO:0052689">
    <property type="term" value="F:carboxylic ester hydrolase activity"/>
    <property type="evidence" value="ECO:0007669"/>
    <property type="project" value="UniProtKB-KW"/>
</dbReference>
<comment type="caution">
    <text evidence="7">The sequence shown here is derived from an EMBL/GenBank/DDBJ whole genome shotgun (WGS) entry which is preliminary data.</text>
</comment>
<keyword evidence="8" id="KW-1185">Reference proteome</keyword>
<evidence type="ECO:0000259" key="6">
    <source>
        <dbReference type="Pfam" id="PF00135"/>
    </source>
</evidence>
<dbReference type="InterPro" id="IPR002018">
    <property type="entry name" value="CarbesteraseB"/>
</dbReference>
<gene>
    <name evidence="7" type="primary">CES5A_20</name>
    <name evidence="7" type="ORF">SK128_021596</name>
</gene>
<proteinExistence type="inferred from homology"/>
<evidence type="ECO:0000256" key="3">
    <source>
        <dbReference type="ARBA" id="ARBA00022801"/>
    </source>
</evidence>
<dbReference type="PROSITE" id="PS00122">
    <property type="entry name" value="CARBOXYLESTERASE_B_1"/>
    <property type="match status" value="1"/>
</dbReference>
<evidence type="ECO:0000256" key="4">
    <source>
        <dbReference type="ARBA" id="ARBA00023180"/>
    </source>
</evidence>
<evidence type="ECO:0000256" key="5">
    <source>
        <dbReference type="RuleBase" id="RU361235"/>
    </source>
</evidence>
<evidence type="ECO:0000256" key="1">
    <source>
        <dbReference type="ARBA" id="ARBA00005964"/>
    </source>
</evidence>
<evidence type="ECO:0000313" key="7">
    <source>
        <dbReference type="EMBL" id="KAK7079164.1"/>
    </source>
</evidence>